<dbReference type="Gene3D" id="3.40.50.11690">
    <property type="entry name" value="Cell division protein FtsQ/DivIB"/>
    <property type="match status" value="1"/>
</dbReference>
<gene>
    <name evidence="9" type="primary">ftsQ</name>
    <name evidence="11" type="ORF">A7E78_14200</name>
</gene>
<dbReference type="GO" id="GO:0005886">
    <property type="term" value="C:plasma membrane"/>
    <property type="evidence" value="ECO:0007669"/>
    <property type="project" value="UniProtKB-SubCell"/>
</dbReference>
<keyword evidence="7 9" id="KW-0472">Membrane</keyword>
<dbReference type="InterPro" id="IPR005548">
    <property type="entry name" value="Cell_div_FtsQ/DivIB_C"/>
</dbReference>
<accession>A0A1L3GSH6</accession>
<dbReference type="AlphaFoldDB" id="A0A1L3GSH6"/>
<keyword evidence="4 9" id="KW-0132">Cell division</keyword>
<dbReference type="Gene3D" id="3.10.20.310">
    <property type="entry name" value="membrane protein fhac"/>
    <property type="match status" value="1"/>
</dbReference>
<dbReference type="Pfam" id="PF03799">
    <property type="entry name" value="FtsQ_DivIB_C"/>
    <property type="match status" value="1"/>
</dbReference>
<keyword evidence="5 9" id="KW-0812">Transmembrane</keyword>
<dbReference type="InterPro" id="IPR013685">
    <property type="entry name" value="POTRA_FtsQ_type"/>
</dbReference>
<dbReference type="GO" id="GO:0032153">
    <property type="term" value="C:cell division site"/>
    <property type="evidence" value="ECO:0007669"/>
    <property type="project" value="UniProtKB-UniRule"/>
</dbReference>
<protein>
    <recommendedName>
        <fullName evidence="9">Cell division protein FtsQ</fullName>
    </recommendedName>
</protein>
<keyword evidence="6 9" id="KW-1133">Transmembrane helix</keyword>
<evidence type="ECO:0000256" key="5">
    <source>
        <dbReference type="ARBA" id="ARBA00022692"/>
    </source>
</evidence>
<dbReference type="HAMAP" id="MF_00911">
    <property type="entry name" value="FtsQ_subfam"/>
    <property type="match status" value="1"/>
</dbReference>
<keyword evidence="8 9" id="KW-0131">Cell cycle</keyword>
<dbReference type="Pfam" id="PF08478">
    <property type="entry name" value="POTRA_1"/>
    <property type="match status" value="1"/>
</dbReference>
<dbReference type="InterPro" id="IPR034746">
    <property type="entry name" value="POTRA"/>
</dbReference>
<reference evidence="11 12" key="1">
    <citation type="journal article" date="2017" name="Genome Announc.">
        <title>Complete Genome Sequences of Two Acetylene-Fermenting Pelobacter acetylenicus Strains.</title>
        <authorList>
            <person name="Sutton J.M."/>
            <person name="Baesman S.M."/>
            <person name="Fierst J.L."/>
            <person name="Poret-Peterson A.T."/>
            <person name="Oremland R.S."/>
            <person name="Dunlap D.S."/>
            <person name="Akob D.M."/>
        </authorList>
    </citation>
    <scope>NUCLEOTIDE SEQUENCE [LARGE SCALE GENOMIC DNA]</scope>
    <source>
        <strain evidence="11 12">SFB93</strain>
    </source>
</reference>
<keyword evidence="2 9" id="KW-1003">Cell membrane</keyword>
<evidence type="ECO:0000313" key="12">
    <source>
        <dbReference type="Proteomes" id="UP000182517"/>
    </source>
</evidence>
<evidence type="ECO:0000256" key="1">
    <source>
        <dbReference type="ARBA" id="ARBA00004370"/>
    </source>
</evidence>
<sequence length="278" mass="31953">MRSLKQPRSVRRNRLKKQKKPLPWKQLLARLFRVTVFCGSAAFLLFGAVLIGRLLLVSGYFAVTSVRVENSQRLKQEEVLALSDIEQGSNIFDLDLNMIGAKIEENPWVASARVERVFPNEVTIRIQERQPQAIVRLGYLYYVDIDGEIFKMLDAGDRLDYPLISGIDRQLLLDNPEQARELLLGALGLLDELSERRVFSLDQVSELRVTAQEGITLYTYRGGVPVRFGHNGYSTKLDRLERIYRELRPRLASIDYIDLNVVERVIVKLESHRNRGRG</sequence>
<evidence type="ECO:0000256" key="8">
    <source>
        <dbReference type="ARBA" id="ARBA00023306"/>
    </source>
</evidence>
<evidence type="ECO:0000256" key="9">
    <source>
        <dbReference type="HAMAP-Rule" id="MF_00911"/>
    </source>
</evidence>
<evidence type="ECO:0000259" key="10">
    <source>
        <dbReference type="PROSITE" id="PS51779"/>
    </source>
</evidence>
<dbReference type="STRING" id="1842532.A7E78_14200"/>
<proteinExistence type="inferred from homology"/>
<dbReference type="InterPro" id="IPR026579">
    <property type="entry name" value="FtsQ"/>
</dbReference>
<dbReference type="KEGG" id="pef:A7E78_14200"/>
<dbReference type="RefSeq" id="WP_072284904.1">
    <property type="nucleotide sequence ID" value="NZ_CP015519.1"/>
</dbReference>
<feature type="domain" description="POTRA" evidence="10">
    <location>
        <begin position="61"/>
        <end position="129"/>
    </location>
</feature>
<dbReference type="GO" id="GO:0090529">
    <property type="term" value="P:cell septum assembly"/>
    <property type="evidence" value="ECO:0007669"/>
    <property type="project" value="InterPro"/>
</dbReference>
<comment type="similarity">
    <text evidence="9">Belongs to the FtsQ/DivIB family. FtsQ subfamily.</text>
</comment>
<evidence type="ECO:0000313" key="11">
    <source>
        <dbReference type="EMBL" id="APG28881.1"/>
    </source>
</evidence>
<organism evidence="11 12">
    <name type="scientific">Syntrophotalea acetylenivorans</name>
    <dbReference type="NCBI Taxonomy" id="1842532"/>
    <lineage>
        <taxon>Bacteria</taxon>
        <taxon>Pseudomonadati</taxon>
        <taxon>Thermodesulfobacteriota</taxon>
        <taxon>Desulfuromonadia</taxon>
        <taxon>Desulfuromonadales</taxon>
        <taxon>Syntrophotaleaceae</taxon>
        <taxon>Syntrophotalea</taxon>
    </lineage>
</organism>
<evidence type="ECO:0000256" key="6">
    <source>
        <dbReference type="ARBA" id="ARBA00022989"/>
    </source>
</evidence>
<keyword evidence="12" id="KW-1185">Reference proteome</keyword>
<dbReference type="GO" id="GO:0043093">
    <property type="term" value="P:FtsZ-dependent cytokinesis"/>
    <property type="evidence" value="ECO:0007669"/>
    <property type="project" value="UniProtKB-UniRule"/>
</dbReference>
<dbReference type="PANTHER" id="PTHR35851:SF1">
    <property type="entry name" value="CELL DIVISION PROTEIN FTSQ"/>
    <property type="match status" value="1"/>
</dbReference>
<comment type="subcellular location">
    <subcellularLocation>
        <location evidence="9">Cell membrane</location>
        <topology evidence="9">Single-pass type II membrane protein</topology>
    </subcellularLocation>
    <subcellularLocation>
        <location evidence="1">Membrane</location>
    </subcellularLocation>
    <text evidence="9">Localizes to the division septum.</text>
</comment>
<name>A0A1L3GSH6_9BACT</name>
<dbReference type="PANTHER" id="PTHR35851">
    <property type="entry name" value="CELL DIVISION PROTEIN FTSQ"/>
    <property type="match status" value="1"/>
</dbReference>
<dbReference type="InterPro" id="IPR045335">
    <property type="entry name" value="FtsQ_C_sf"/>
</dbReference>
<keyword evidence="3" id="KW-0997">Cell inner membrane</keyword>
<evidence type="ECO:0000256" key="7">
    <source>
        <dbReference type="ARBA" id="ARBA00023136"/>
    </source>
</evidence>
<evidence type="ECO:0000256" key="4">
    <source>
        <dbReference type="ARBA" id="ARBA00022618"/>
    </source>
</evidence>
<evidence type="ECO:0000256" key="2">
    <source>
        <dbReference type="ARBA" id="ARBA00022475"/>
    </source>
</evidence>
<dbReference type="PROSITE" id="PS51779">
    <property type="entry name" value="POTRA"/>
    <property type="match status" value="1"/>
</dbReference>
<dbReference type="EMBL" id="CP015519">
    <property type="protein sequence ID" value="APG28881.1"/>
    <property type="molecule type" value="Genomic_DNA"/>
</dbReference>
<dbReference type="Proteomes" id="UP000182517">
    <property type="component" value="Chromosome"/>
</dbReference>
<comment type="function">
    <text evidence="9">Essential cell division protein.</text>
</comment>
<dbReference type="OrthoDB" id="5510599at2"/>
<evidence type="ECO:0000256" key="3">
    <source>
        <dbReference type="ARBA" id="ARBA00022519"/>
    </source>
</evidence>